<dbReference type="InterPro" id="IPR007296">
    <property type="entry name" value="DUF403"/>
</dbReference>
<evidence type="ECO:0000313" key="3">
    <source>
        <dbReference type="Proteomes" id="UP000093199"/>
    </source>
</evidence>
<dbReference type="STRING" id="33978.A6M13_02350"/>
<evidence type="ECO:0000259" key="1">
    <source>
        <dbReference type="Pfam" id="PF04168"/>
    </source>
</evidence>
<gene>
    <name evidence="2" type="ORF">A6M13_02350</name>
</gene>
<proteinExistence type="predicted"/>
<dbReference type="RefSeq" id="WP_066542562.1">
    <property type="nucleotide sequence ID" value="NZ_MASJ01000001.1"/>
</dbReference>
<dbReference type="Pfam" id="PF04168">
    <property type="entry name" value="Alpha-E"/>
    <property type="match status" value="1"/>
</dbReference>
<dbReference type="Proteomes" id="UP000093199">
    <property type="component" value="Unassembled WGS sequence"/>
</dbReference>
<dbReference type="InterPro" id="IPR051680">
    <property type="entry name" value="ATP-dep_Glu-Cys_Ligase-2"/>
</dbReference>
<dbReference type="EMBL" id="MASJ01000001">
    <property type="protein sequence ID" value="OCS88705.1"/>
    <property type="molecule type" value="Genomic_DNA"/>
</dbReference>
<reference evidence="2 3" key="1">
    <citation type="submission" date="2016-07" db="EMBL/GenBank/DDBJ databases">
        <title>Caryophanon tenue genome sequencing.</title>
        <authorList>
            <person name="Verma A."/>
            <person name="Pal Y."/>
            <person name="Krishnamurthi S."/>
        </authorList>
    </citation>
    <scope>NUCLEOTIDE SEQUENCE [LARGE SCALE GENOMIC DNA]</scope>
    <source>
        <strain evidence="2 3">DSM 14152</strain>
    </source>
</reference>
<dbReference type="PANTHER" id="PTHR34595">
    <property type="entry name" value="BLR5612 PROTEIN"/>
    <property type="match status" value="1"/>
</dbReference>
<dbReference type="PANTHER" id="PTHR34595:SF7">
    <property type="entry name" value="SLL1039 PROTEIN"/>
    <property type="match status" value="1"/>
</dbReference>
<feature type="domain" description="DUF403" evidence="1">
    <location>
        <begin position="1"/>
        <end position="304"/>
    </location>
</feature>
<protein>
    <recommendedName>
        <fullName evidence="1">DUF403 domain-containing protein</fullName>
    </recommendedName>
</protein>
<organism evidence="2 3">
    <name type="scientific">Caryophanon tenue</name>
    <dbReference type="NCBI Taxonomy" id="33978"/>
    <lineage>
        <taxon>Bacteria</taxon>
        <taxon>Bacillati</taxon>
        <taxon>Bacillota</taxon>
        <taxon>Bacilli</taxon>
        <taxon>Bacillales</taxon>
        <taxon>Caryophanaceae</taxon>
        <taxon>Caryophanon</taxon>
    </lineage>
</organism>
<accession>A0A1C0YNF1</accession>
<name>A0A1C0YNF1_9BACL</name>
<evidence type="ECO:0000313" key="2">
    <source>
        <dbReference type="EMBL" id="OCS88705.1"/>
    </source>
</evidence>
<dbReference type="AlphaFoldDB" id="A0A1C0YNF1"/>
<comment type="caution">
    <text evidence="2">The sequence shown here is derived from an EMBL/GenBank/DDBJ whole genome shotgun (WGS) entry which is preliminary data.</text>
</comment>
<dbReference type="OrthoDB" id="9803532at2"/>
<keyword evidence="3" id="KW-1185">Reference proteome</keyword>
<sequence>MLSRVADSLYWLGRYAERVETNAHMTTSQLENMLEHHTPHIDTFWKTLLDICGYQDDFHTRYEQPTTEDILYYLVSDQQNFNSVAALIDSIRFNAKNARNCIPNGLWEEWNTFYLAMMQQPLTQPYTVLKTTEFLTQLRRTALTATGTIDSLMTRDEGFQFIKIGKWIERSEKTALILLRMLEQQDTLTTDTTMATTLQLTNALEEYARRFRSRKSEDIIQFLVSDSKCSRSVTYGIRKIKRTVLDIEQETLQPHSEDLLFALDELEALLQQNAHNMTVAERKEWVATIHTKCMHLGPIFSKTYYLTVPMLVE</sequence>